<dbReference type="EMBL" id="ALBS01000012">
    <property type="protein sequence ID" value="EJT52934.1"/>
    <property type="molecule type" value="Genomic_DNA"/>
</dbReference>
<evidence type="ECO:0000256" key="1">
    <source>
        <dbReference type="SAM" id="MobiDB-lite"/>
    </source>
</evidence>
<dbReference type="Proteomes" id="UP000002748">
    <property type="component" value="Unassembled WGS sequence"/>
</dbReference>
<feature type="transmembrane region" description="Helical" evidence="2">
    <location>
        <begin position="232"/>
        <end position="257"/>
    </location>
</feature>
<evidence type="ECO:0000313" key="3">
    <source>
        <dbReference type="EMBL" id="EJT52934.1"/>
    </source>
</evidence>
<organism evidence="3 4">
    <name type="scientific">Trichosporon asahii var. asahii (strain ATCC 90039 / CBS 2479 / JCM 2466 / KCTC 7840 / NBRC 103889/ NCYC 2677 / UAMH 7654)</name>
    <name type="common">Yeast</name>
    <dbReference type="NCBI Taxonomy" id="1186058"/>
    <lineage>
        <taxon>Eukaryota</taxon>
        <taxon>Fungi</taxon>
        <taxon>Dikarya</taxon>
        <taxon>Basidiomycota</taxon>
        <taxon>Agaricomycotina</taxon>
        <taxon>Tremellomycetes</taxon>
        <taxon>Trichosporonales</taxon>
        <taxon>Trichosporonaceae</taxon>
        <taxon>Trichosporon</taxon>
    </lineage>
</organism>
<dbReference type="VEuPathDB" id="FungiDB:A1Q1_00681"/>
<name>J6F776_TRIAS</name>
<sequence>MSTTGDLTWTGPTSVRQCERTLLTWSGGAGPFRLRVTSGSGTSRQLGPSSGISGRSYSWLVDYPAGTRLTISVVPSLARYYPTVSVSVLSGSDDCTLYGAVRPATIRSSTTRTSATPAITRITITPPRTIATSTVFATAFTGTSSDEESTTEEETLQTSTTRDSLSLSSSEYERLKQSDFTSSDRTASISGSHQPSGSSTGGSDGGTTGTPGDNVGGGGGGGGSAGGSSRDIGAIVGGVVGGILGLALIGALLYAWLHARRRRRNEPTNVLDLEAETTEAMMEPESYPVTPYTPTVTASSDHTGIPEESPLLVTKEAPAPPDQTDEYAIDAGPVREQRPPQYDPNWSREQPKSF</sequence>
<dbReference type="KEGG" id="tasa:A1Q1_00681"/>
<dbReference type="AlphaFoldDB" id="J6F776"/>
<dbReference type="OrthoDB" id="3362246at2759"/>
<protein>
    <submittedName>
        <fullName evidence="3">Uncharacterized protein</fullName>
    </submittedName>
</protein>
<evidence type="ECO:0000256" key="2">
    <source>
        <dbReference type="SAM" id="Phobius"/>
    </source>
</evidence>
<proteinExistence type="predicted"/>
<reference evidence="3 4" key="1">
    <citation type="journal article" date="2012" name="Eukaryot. Cell">
        <title>Draft genome sequence of CBS 2479, the standard type strain of Trichosporon asahii.</title>
        <authorList>
            <person name="Yang R.Y."/>
            <person name="Li H.T."/>
            <person name="Zhu H."/>
            <person name="Zhou G.P."/>
            <person name="Wang M."/>
            <person name="Wang L."/>
        </authorList>
    </citation>
    <scope>NUCLEOTIDE SEQUENCE [LARGE SCALE GENOMIC DNA]</scope>
    <source>
        <strain evidence="4">ATCC 90039 / CBS 2479 / JCM 2466 / KCTC 7840 / NCYC 2677 / UAMH 7654</strain>
    </source>
</reference>
<keyword evidence="2" id="KW-1133">Transmembrane helix</keyword>
<accession>J6F776</accession>
<evidence type="ECO:0000313" key="4">
    <source>
        <dbReference type="Proteomes" id="UP000002748"/>
    </source>
</evidence>
<comment type="caution">
    <text evidence="3">The sequence shown here is derived from an EMBL/GenBank/DDBJ whole genome shotgun (WGS) entry which is preliminary data.</text>
</comment>
<feature type="compositionally biased region" description="Low complexity" evidence="1">
    <location>
        <begin position="156"/>
        <end position="170"/>
    </location>
</feature>
<dbReference type="HOGENOM" id="CLU_783437_0_0_1"/>
<keyword evidence="2" id="KW-0812">Transmembrane</keyword>
<feature type="region of interest" description="Disordered" evidence="1">
    <location>
        <begin position="295"/>
        <end position="354"/>
    </location>
</feature>
<feature type="region of interest" description="Disordered" evidence="1">
    <location>
        <begin position="141"/>
        <end position="227"/>
    </location>
</feature>
<dbReference type="GeneID" id="25984195"/>
<gene>
    <name evidence="3" type="ORF">A1Q1_00681</name>
</gene>
<keyword evidence="2" id="KW-0472">Membrane</keyword>
<dbReference type="RefSeq" id="XP_014183895.1">
    <property type="nucleotide sequence ID" value="XM_014328420.1"/>
</dbReference>
<feature type="compositionally biased region" description="Gly residues" evidence="1">
    <location>
        <begin position="199"/>
        <end position="226"/>
    </location>
</feature>
<feature type="compositionally biased region" description="Low complexity" evidence="1">
    <location>
        <begin position="188"/>
        <end position="198"/>
    </location>
</feature>
<feature type="compositionally biased region" description="Polar residues" evidence="1">
    <location>
        <begin position="178"/>
        <end position="187"/>
    </location>
</feature>
<feature type="compositionally biased region" description="Acidic residues" evidence="1">
    <location>
        <begin position="145"/>
        <end position="155"/>
    </location>
</feature>